<reference evidence="1 2" key="1">
    <citation type="submission" date="2013-12" db="EMBL/GenBank/DDBJ databases">
        <title>Draft genome of the parsitic nematode Ancylostoma duodenale.</title>
        <authorList>
            <person name="Mitreva M."/>
        </authorList>
    </citation>
    <scope>NUCLEOTIDE SEQUENCE [LARGE SCALE GENOMIC DNA]</scope>
    <source>
        <strain evidence="1 2">Zhejiang</strain>
    </source>
</reference>
<evidence type="ECO:0000313" key="1">
    <source>
        <dbReference type="EMBL" id="KIH65743.1"/>
    </source>
</evidence>
<dbReference type="PANTHER" id="PTHR47027">
    <property type="entry name" value="REVERSE TRANSCRIPTASE DOMAIN-CONTAINING PROTEIN"/>
    <property type="match status" value="1"/>
</dbReference>
<organism evidence="1 2">
    <name type="scientific">Ancylostoma duodenale</name>
    <dbReference type="NCBI Taxonomy" id="51022"/>
    <lineage>
        <taxon>Eukaryota</taxon>
        <taxon>Metazoa</taxon>
        <taxon>Ecdysozoa</taxon>
        <taxon>Nematoda</taxon>
        <taxon>Chromadorea</taxon>
        <taxon>Rhabditida</taxon>
        <taxon>Rhabditina</taxon>
        <taxon>Rhabditomorpha</taxon>
        <taxon>Strongyloidea</taxon>
        <taxon>Ancylostomatidae</taxon>
        <taxon>Ancylostomatinae</taxon>
        <taxon>Ancylostoma</taxon>
    </lineage>
</organism>
<accession>A0A0C2D7U8</accession>
<sequence>MQSIRFRRASCGLEKSSRTRNRPVVHRCPGELLLELHVPTIFSSDDGTNQKRSPSRRFNQYELLLRRPRINVLEVQLGWSGELTFADKIVVLIHTPQEAESIIQKLNKEGKKAGLHLNIAKTKVMRNRFADPFSIRLDQAILENEYCCSIEYVCLGQLINMDNNLIAEIIRRKTAALVVYNTIEPTGSQMKKSRLKTRATTVILALQ</sequence>
<keyword evidence="2" id="KW-1185">Reference proteome</keyword>
<dbReference type="AlphaFoldDB" id="A0A0C2D7U8"/>
<dbReference type="EMBL" id="KN727413">
    <property type="protein sequence ID" value="KIH65743.1"/>
    <property type="molecule type" value="Genomic_DNA"/>
</dbReference>
<evidence type="ECO:0000313" key="2">
    <source>
        <dbReference type="Proteomes" id="UP000054047"/>
    </source>
</evidence>
<gene>
    <name evidence="1" type="ORF">ANCDUO_03932</name>
</gene>
<dbReference type="OrthoDB" id="5824068at2759"/>
<name>A0A0C2D7U8_9BILA</name>
<dbReference type="Proteomes" id="UP000054047">
    <property type="component" value="Unassembled WGS sequence"/>
</dbReference>
<proteinExistence type="predicted"/>
<evidence type="ECO:0008006" key="3">
    <source>
        <dbReference type="Google" id="ProtNLM"/>
    </source>
</evidence>
<dbReference type="PANTHER" id="PTHR47027:SF20">
    <property type="entry name" value="REVERSE TRANSCRIPTASE-LIKE PROTEIN WITH RNA-DIRECTED DNA POLYMERASE DOMAIN"/>
    <property type="match status" value="1"/>
</dbReference>
<protein>
    <recommendedName>
        <fullName evidence="3">Reverse transcriptase domain-containing protein</fullName>
    </recommendedName>
</protein>